<reference evidence="1" key="1">
    <citation type="journal article" date="2015" name="Nature">
        <title>Complex archaea that bridge the gap between prokaryotes and eukaryotes.</title>
        <authorList>
            <person name="Spang A."/>
            <person name="Saw J.H."/>
            <person name="Jorgensen S.L."/>
            <person name="Zaremba-Niedzwiedzka K."/>
            <person name="Martijn J."/>
            <person name="Lind A.E."/>
            <person name="van Eijk R."/>
            <person name="Schleper C."/>
            <person name="Guy L."/>
            <person name="Ettema T.J."/>
        </authorList>
    </citation>
    <scope>NUCLEOTIDE SEQUENCE</scope>
</reference>
<proteinExistence type="predicted"/>
<dbReference type="AlphaFoldDB" id="A0A0F9MMK3"/>
<dbReference type="EMBL" id="LAZR01009825">
    <property type="protein sequence ID" value="KKM70392.1"/>
    <property type="molecule type" value="Genomic_DNA"/>
</dbReference>
<name>A0A0F9MMK3_9ZZZZ</name>
<comment type="caution">
    <text evidence="1">The sequence shown here is derived from an EMBL/GenBank/DDBJ whole genome shotgun (WGS) entry which is preliminary data.</text>
</comment>
<organism evidence="1">
    <name type="scientific">marine sediment metagenome</name>
    <dbReference type="NCBI Taxonomy" id="412755"/>
    <lineage>
        <taxon>unclassified sequences</taxon>
        <taxon>metagenomes</taxon>
        <taxon>ecological metagenomes</taxon>
    </lineage>
</organism>
<sequence length="176" mass="18159">MGIPIHSSRTISGNQPAIRRVGENASETFLKGVPVQLGTDGLVTEFDGSVAGGLAGFSLEPGSNLTTDAVAETLTFGSVQNQSAAANIPRGAPLNDGRNGFEVANADTVFKGVLDAGTTTQALVGTLADLVKDGDNQWSIDVTSPAENVVRIVAIDDDATNVVYFTVIEAARQIEA</sequence>
<evidence type="ECO:0000313" key="1">
    <source>
        <dbReference type="EMBL" id="KKM70392.1"/>
    </source>
</evidence>
<accession>A0A0F9MMK3</accession>
<gene>
    <name evidence="1" type="ORF">LCGC14_1441160</name>
</gene>
<protein>
    <submittedName>
        <fullName evidence="1">Uncharacterized protein</fullName>
    </submittedName>
</protein>